<organism evidence="1">
    <name type="scientific">Pseudomonas graminis</name>
    <dbReference type="NCBI Taxonomy" id="158627"/>
    <lineage>
        <taxon>Bacteria</taxon>
        <taxon>Pseudomonadati</taxon>
        <taxon>Pseudomonadota</taxon>
        <taxon>Gammaproteobacteria</taxon>
        <taxon>Pseudomonadales</taxon>
        <taxon>Pseudomonadaceae</taxon>
        <taxon>Pseudomonas</taxon>
    </lineage>
</organism>
<reference evidence="1" key="1">
    <citation type="journal article" date="2020" name="mSystems">
        <title>Genome- and Community-Level Interaction Insights into Carbon Utilization and Element Cycling Functions of Hydrothermarchaeota in Hydrothermal Sediment.</title>
        <authorList>
            <person name="Zhou Z."/>
            <person name="Liu Y."/>
            <person name="Xu W."/>
            <person name="Pan J."/>
            <person name="Luo Z.H."/>
            <person name="Li M."/>
        </authorList>
    </citation>
    <scope>NUCLEOTIDE SEQUENCE [LARGE SCALE GENOMIC DNA]</scope>
    <source>
        <strain evidence="1">SpSt-200</strain>
    </source>
</reference>
<dbReference type="EMBL" id="DSIN01000021">
    <property type="protein sequence ID" value="HEF26516.1"/>
    <property type="molecule type" value="Genomic_DNA"/>
</dbReference>
<accession>A0A7C2BAK5</accession>
<gene>
    <name evidence="1" type="ORF">ENP23_12125</name>
</gene>
<evidence type="ECO:0000313" key="1">
    <source>
        <dbReference type="EMBL" id="HEF26516.1"/>
    </source>
</evidence>
<dbReference type="AlphaFoldDB" id="A0A7C2BAK5"/>
<protein>
    <submittedName>
        <fullName evidence="1">Uncharacterized protein</fullName>
    </submittedName>
</protein>
<name>A0A7C2BAK5_9PSED</name>
<proteinExistence type="predicted"/>
<sequence>MSLDLYLEADKGLTVPILGHALENAGALEVFSVNGALVAHLISGLTLTANRELTDVAIYAEDRKGMDFRVAMRCSVRIKGPEPECHSSMEDLDKIAKSIARACSSLFLVTFQFQELLYWRDATGLHRP</sequence>
<comment type="caution">
    <text evidence="1">The sequence shown here is derived from an EMBL/GenBank/DDBJ whole genome shotgun (WGS) entry which is preliminary data.</text>
</comment>